<keyword evidence="1 4" id="KW-0853">WD repeat</keyword>
<dbReference type="PANTHER" id="PTHR19923:SF0">
    <property type="entry name" value="PLEIOTROPIC REGULATOR 1"/>
    <property type="match status" value="1"/>
</dbReference>
<feature type="repeat" description="WD" evidence="4">
    <location>
        <begin position="141"/>
        <end position="183"/>
    </location>
</feature>
<accession>A0AAV1C987</accession>
<feature type="repeat" description="WD" evidence="4">
    <location>
        <begin position="252"/>
        <end position="286"/>
    </location>
</feature>
<evidence type="ECO:0000256" key="1">
    <source>
        <dbReference type="ARBA" id="ARBA00022574"/>
    </source>
</evidence>
<dbReference type="GO" id="GO:0071011">
    <property type="term" value="C:precatalytic spliceosome"/>
    <property type="evidence" value="ECO:0007669"/>
    <property type="project" value="TreeGrafter"/>
</dbReference>
<dbReference type="SMART" id="SM00320">
    <property type="entry name" value="WD40"/>
    <property type="match status" value="5"/>
</dbReference>
<keyword evidence="2" id="KW-0677">Repeat</keyword>
<feature type="repeat" description="WD" evidence="4">
    <location>
        <begin position="184"/>
        <end position="226"/>
    </location>
</feature>
<dbReference type="PRINTS" id="PR00320">
    <property type="entry name" value="GPROTEINBRPT"/>
</dbReference>
<dbReference type="EMBL" id="OX459118">
    <property type="protein sequence ID" value="CAI9091007.1"/>
    <property type="molecule type" value="Genomic_DNA"/>
</dbReference>
<dbReference type="InterPro" id="IPR019775">
    <property type="entry name" value="WD40_repeat_CS"/>
</dbReference>
<dbReference type="Proteomes" id="UP001161247">
    <property type="component" value="Chromosome 1"/>
</dbReference>
<evidence type="ECO:0000256" key="2">
    <source>
        <dbReference type="ARBA" id="ARBA00022737"/>
    </source>
</evidence>
<evidence type="ECO:0000256" key="4">
    <source>
        <dbReference type="PROSITE-ProRule" id="PRU00221"/>
    </source>
</evidence>
<proteinExistence type="inferred from homology"/>
<dbReference type="CDD" id="cd00200">
    <property type="entry name" value="WD40"/>
    <property type="match status" value="1"/>
</dbReference>
<evidence type="ECO:0000256" key="3">
    <source>
        <dbReference type="ARBA" id="ARBA00025726"/>
    </source>
</evidence>
<evidence type="ECO:0000313" key="7">
    <source>
        <dbReference type="Proteomes" id="UP001161247"/>
    </source>
</evidence>
<dbReference type="InterPro" id="IPR020472">
    <property type="entry name" value="WD40_PAC1"/>
</dbReference>
<dbReference type="PANTHER" id="PTHR19923">
    <property type="entry name" value="WD40 REPEAT PROTEINPRL1/PRL2-RELATED"/>
    <property type="match status" value="1"/>
</dbReference>
<name>A0AAV1C987_OLDCO</name>
<evidence type="ECO:0000313" key="6">
    <source>
        <dbReference type="EMBL" id="CAI9091007.1"/>
    </source>
</evidence>
<feature type="repeat" description="WD" evidence="4">
    <location>
        <begin position="65"/>
        <end position="106"/>
    </location>
</feature>
<dbReference type="Gene3D" id="2.130.10.10">
    <property type="entry name" value="YVTN repeat-like/Quinoprotein amine dehydrogenase"/>
    <property type="match status" value="1"/>
</dbReference>
<sequence length="313" mass="34488">MPTHQRRHRYSARSDPEKELPTAVAEDEVAAGFPVKTSLIPTSGIMGSGPNPDDQRRPWKNYRVISGRMGWVRSVAVDPGNSWFCTGSADRTIKIWDLASGRLKLTLTGTLVKTHTHMFSTGDDKQVKCWDLETNKVIRSYHGHLSGVQCLELHPAMDGIVVTGGRDSVCRVWDIKSKIQIFTLSGHEDTVCSVFGPPMAPQLIVTGLQDKTIKIWDIRKNGKAMSDNIKKFSLPGGGFMHNMLPSQQGTIINAVAVNGDGTVLASGGDDGSLWFWDWKSGSSAVKQIRLSRCGKQTDLRRLRNHPGLSFKPP</sequence>
<dbReference type="InterPro" id="IPR036322">
    <property type="entry name" value="WD40_repeat_dom_sf"/>
</dbReference>
<gene>
    <name evidence="6" type="ORF">OLC1_LOCUS3040</name>
</gene>
<dbReference type="Pfam" id="PF00400">
    <property type="entry name" value="WD40"/>
    <property type="match status" value="4"/>
</dbReference>
<dbReference type="PROSITE" id="PS50294">
    <property type="entry name" value="WD_REPEATS_REGION"/>
    <property type="match status" value="3"/>
</dbReference>
<dbReference type="InterPro" id="IPR001680">
    <property type="entry name" value="WD40_rpt"/>
</dbReference>
<feature type="region of interest" description="Disordered" evidence="5">
    <location>
        <begin position="1"/>
        <end position="23"/>
    </location>
</feature>
<dbReference type="GO" id="GO:0000398">
    <property type="term" value="P:mRNA splicing, via spliceosome"/>
    <property type="evidence" value="ECO:0007669"/>
    <property type="project" value="InterPro"/>
</dbReference>
<comment type="similarity">
    <text evidence="3">Belongs to the WD repeat PRL1/PRL2 family.</text>
</comment>
<feature type="compositionally biased region" description="Basic residues" evidence="5">
    <location>
        <begin position="1"/>
        <end position="11"/>
    </location>
</feature>
<protein>
    <submittedName>
        <fullName evidence="6">OLC1v1025923C1</fullName>
    </submittedName>
</protein>
<dbReference type="InterPro" id="IPR045241">
    <property type="entry name" value="Prp46/PLRG1-like"/>
</dbReference>
<evidence type="ECO:0000256" key="5">
    <source>
        <dbReference type="SAM" id="MobiDB-lite"/>
    </source>
</evidence>
<dbReference type="InterPro" id="IPR015943">
    <property type="entry name" value="WD40/YVTN_repeat-like_dom_sf"/>
</dbReference>
<dbReference type="PROSITE" id="PS50082">
    <property type="entry name" value="WD_REPEATS_2"/>
    <property type="match status" value="4"/>
</dbReference>
<reference evidence="6" key="1">
    <citation type="submission" date="2023-03" db="EMBL/GenBank/DDBJ databases">
        <authorList>
            <person name="Julca I."/>
        </authorList>
    </citation>
    <scope>NUCLEOTIDE SEQUENCE</scope>
</reference>
<organism evidence="6 7">
    <name type="scientific">Oldenlandia corymbosa var. corymbosa</name>
    <dbReference type="NCBI Taxonomy" id="529605"/>
    <lineage>
        <taxon>Eukaryota</taxon>
        <taxon>Viridiplantae</taxon>
        <taxon>Streptophyta</taxon>
        <taxon>Embryophyta</taxon>
        <taxon>Tracheophyta</taxon>
        <taxon>Spermatophyta</taxon>
        <taxon>Magnoliopsida</taxon>
        <taxon>eudicotyledons</taxon>
        <taxon>Gunneridae</taxon>
        <taxon>Pentapetalae</taxon>
        <taxon>asterids</taxon>
        <taxon>lamiids</taxon>
        <taxon>Gentianales</taxon>
        <taxon>Rubiaceae</taxon>
        <taxon>Rubioideae</taxon>
        <taxon>Spermacoceae</taxon>
        <taxon>Hedyotis-Oldenlandia complex</taxon>
        <taxon>Oldenlandia</taxon>
    </lineage>
</organism>
<dbReference type="AlphaFoldDB" id="A0AAV1C987"/>
<dbReference type="GO" id="GO:0000974">
    <property type="term" value="C:Prp19 complex"/>
    <property type="evidence" value="ECO:0007669"/>
    <property type="project" value="TreeGrafter"/>
</dbReference>
<dbReference type="GO" id="GO:0071013">
    <property type="term" value="C:catalytic step 2 spliceosome"/>
    <property type="evidence" value="ECO:0007669"/>
    <property type="project" value="TreeGrafter"/>
</dbReference>
<dbReference type="PROSITE" id="PS00678">
    <property type="entry name" value="WD_REPEATS_1"/>
    <property type="match status" value="2"/>
</dbReference>
<keyword evidence="7" id="KW-1185">Reference proteome</keyword>
<dbReference type="SUPFAM" id="SSF50978">
    <property type="entry name" value="WD40 repeat-like"/>
    <property type="match status" value="1"/>
</dbReference>